<comment type="caution">
    <text evidence="11">The sequence shown here is derived from an EMBL/GenBank/DDBJ whole genome shotgun (WGS) entry which is preliminary data.</text>
</comment>
<dbReference type="RefSeq" id="WP_043682716.1">
    <property type="nucleotide sequence ID" value="NZ_JACHIB010000017.1"/>
</dbReference>
<evidence type="ECO:0000256" key="8">
    <source>
        <dbReference type="ARBA" id="ARBA00023136"/>
    </source>
</evidence>
<keyword evidence="6 9" id="KW-0812">Transmembrane</keyword>
<sequence>MIELFEKAVPVLIEGFWITLRIGLFSILFASLLGLGAALMRTARNPLVAGAAFAYSTVFRGTPLLIQLFLLYYGIGTLGFVREQPALWWLFSDGARCAILAIALNSGAYMSEAIRGGLQSVPAGQLDAAASCGMSRLQIFRRIHFPLAIRQAFPAYSNELVLAIKGTSLASTIAVMELTGFARRLMSQSYLIVETFIIAGMLYLAINVTLLGCAWLVERRLGIRTGE</sequence>
<dbReference type="InterPro" id="IPR010065">
    <property type="entry name" value="AA_ABC_transptr_permease_3TM"/>
</dbReference>
<dbReference type="EMBL" id="JACHIB010000017">
    <property type="protein sequence ID" value="MBB6084813.1"/>
    <property type="molecule type" value="Genomic_DNA"/>
</dbReference>
<evidence type="ECO:0000256" key="1">
    <source>
        <dbReference type="ARBA" id="ARBA00004429"/>
    </source>
</evidence>
<dbReference type="PANTHER" id="PTHR30614:SF10">
    <property type="entry name" value="ARGININE ABC TRANSPORTER PERMEASE PROTEIN ARTM"/>
    <property type="match status" value="1"/>
</dbReference>
<feature type="transmembrane region" description="Helical" evidence="9">
    <location>
        <begin position="20"/>
        <end position="40"/>
    </location>
</feature>
<dbReference type="GO" id="GO:0006865">
    <property type="term" value="P:amino acid transport"/>
    <property type="evidence" value="ECO:0007669"/>
    <property type="project" value="TreeGrafter"/>
</dbReference>
<dbReference type="PROSITE" id="PS50928">
    <property type="entry name" value="ABC_TM1"/>
    <property type="match status" value="1"/>
</dbReference>
<evidence type="ECO:0000256" key="9">
    <source>
        <dbReference type="RuleBase" id="RU363032"/>
    </source>
</evidence>
<dbReference type="NCBIfam" id="TIGR01726">
    <property type="entry name" value="HEQRo_perm_3TM"/>
    <property type="match status" value="1"/>
</dbReference>
<keyword evidence="5" id="KW-0997">Cell inner membrane</keyword>
<evidence type="ECO:0000256" key="3">
    <source>
        <dbReference type="ARBA" id="ARBA00022448"/>
    </source>
</evidence>
<keyword evidence="8 9" id="KW-0472">Membrane</keyword>
<evidence type="ECO:0000256" key="7">
    <source>
        <dbReference type="ARBA" id="ARBA00022989"/>
    </source>
</evidence>
<dbReference type="CDD" id="cd06261">
    <property type="entry name" value="TM_PBP2"/>
    <property type="match status" value="1"/>
</dbReference>
<evidence type="ECO:0000256" key="2">
    <source>
        <dbReference type="ARBA" id="ARBA00010072"/>
    </source>
</evidence>
<dbReference type="GO" id="GO:0022857">
    <property type="term" value="F:transmembrane transporter activity"/>
    <property type="evidence" value="ECO:0007669"/>
    <property type="project" value="InterPro"/>
</dbReference>
<dbReference type="SUPFAM" id="SSF161098">
    <property type="entry name" value="MetI-like"/>
    <property type="match status" value="1"/>
</dbReference>
<dbReference type="Proteomes" id="UP000541136">
    <property type="component" value="Unassembled WGS sequence"/>
</dbReference>
<comment type="subcellular location">
    <subcellularLocation>
        <location evidence="1">Cell inner membrane</location>
        <topology evidence="1">Multi-pass membrane protein</topology>
    </subcellularLocation>
    <subcellularLocation>
        <location evidence="9">Cell membrane</location>
        <topology evidence="9">Multi-pass membrane protein</topology>
    </subcellularLocation>
</comment>
<evidence type="ECO:0000313" key="12">
    <source>
        <dbReference type="Proteomes" id="UP000541136"/>
    </source>
</evidence>
<proteinExistence type="inferred from homology"/>
<protein>
    <submittedName>
        <fullName evidence="11">Octopine/nopaline transport system permease protein</fullName>
    </submittedName>
</protein>
<dbReference type="InterPro" id="IPR043429">
    <property type="entry name" value="ArtM/GltK/GlnP/TcyL/YhdX-like"/>
</dbReference>
<reference evidence="11 12" key="1">
    <citation type="submission" date="2020-08" db="EMBL/GenBank/DDBJ databases">
        <title>Genomic Encyclopedia of Type Strains, Phase IV (KMG-IV): sequencing the most valuable type-strain genomes for metagenomic binning, comparative biology and taxonomic classification.</title>
        <authorList>
            <person name="Goeker M."/>
        </authorList>
    </citation>
    <scope>NUCLEOTIDE SEQUENCE [LARGE SCALE GENOMIC DNA]</scope>
    <source>
        <strain evidence="11 12">DSM 12141</strain>
    </source>
</reference>
<dbReference type="Gene3D" id="1.10.3720.10">
    <property type="entry name" value="MetI-like"/>
    <property type="match status" value="1"/>
</dbReference>
<dbReference type="GO" id="GO:0043190">
    <property type="term" value="C:ATP-binding cassette (ABC) transporter complex"/>
    <property type="evidence" value="ECO:0007669"/>
    <property type="project" value="InterPro"/>
</dbReference>
<organism evidence="11 12">
    <name type="scientific">Castellaniella defragrans</name>
    <name type="common">Alcaligenes defragrans</name>
    <dbReference type="NCBI Taxonomy" id="75697"/>
    <lineage>
        <taxon>Bacteria</taxon>
        <taxon>Pseudomonadati</taxon>
        <taxon>Pseudomonadota</taxon>
        <taxon>Betaproteobacteria</taxon>
        <taxon>Burkholderiales</taxon>
        <taxon>Alcaligenaceae</taxon>
        <taxon>Castellaniella</taxon>
    </lineage>
</organism>
<feature type="transmembrane region" description="Helical" evidence="9">
    <location>
        <begin position="191"/>
        <end position="217"/>
    </location>
</feature>
<dbReference type="AlphaFoldDB" id="A0A7W9WPQ1"/>
<evidence type="ECO:0000259" key="10">
    <source>
        <dbReference type="PROSITE" id="PS50928"/>
    </source>
</evidence>
<keyword evidence="4" id="KW-1003">Cell membrane</keyword>
<dbReference type="Pfam" id="PF00528">
    <property type="entry name" value="BPD_transp_1"/>
    <property type="match status" value="1"/>
</dbReference>
<name>A0A7W9WPQ1_CASDE</name>
<evidence type="ECO:0000256" key="4">
    <source>
        <dbReference type="ARBA" id="ARBA00022475"/>
    </source>
</evidence>
<gene>
    <name evidence="11" type="ORF">HNR28_002861</name>
</gene>
<dbReference type="InterPro" id="IPR000515">
    <property type="entry name" value="MetI-like"/>
</dbReference>
<feature type="transmembrane region" description="Helical" evidence="9">
    <location>
        <begin position="52"/>
        <end position="75"/>
    </location>
</feature>
<accession>A0A7W9WPQ1</accession>
<dbReference type="PANTHER" id="PTHR30614">
    <property type="entry name" value="MEMBRANE COMPONENT OF AMINO ACID ABC TRANSPORTER"/>
    <property type="match status" value="1"/>
</dbReference>
<keyword evidence="3 9" id="KW-0813">Transport</keyword>
<comment type="similarity">
    <text evidence="2">Belongs to the binding-protein-dependent transport system permease family. HisMQ subfamily.</text>
</comment>
<keyword evidence="7 9" id="KW-1133">Transmembrane helix</keyword>
<feature type="domain" description="ABC transmembrane type-1" evidence="10">
    <location>
        <begin position="16"/>
        <end position="210"/>
    </location>
</feature>
<evidence type="ECO:0000256" key="6">
    <source>
        <dbReference type="ARBA" id="ARBA00022692"/>
    </source>
</evidence>
<evidence type="ECO:0000256" key="5">
    <source>
        <dbReference type="ARBA" id="ARBA00022519"/>
    </source>
</evidence>
<evidence type="ECO:0000313" key="11">
    <source>
        <dbReference type="EMBL" id="MBB6084813.1"/>
    </source>
</evidence>
<dbReference type="InterPro" id="IPR035906">
    <property type="entry name" value="MetI-like_sf"/>
</dbReference>